<dbReference type="OrthoDB" id="309800at2759"/>
<organism evidence="2 3">
    <name type="scientific">Paramecium sonneborni</name>
    <dbReference type="NCBI Taxonomy" id="65129"/>
    <lineage>
        <taxon>Eukaryota</taxon>
        <taxon>Sar</taxon>
        <taxon>Alveolata</taxon>
        <taxon>Ciliophora</taxon>
        <taxon>Intramacronucleata</taxon>
        <taxon>Oligohymenophorea</taxon>
        <taxon>Peniculida</taxon>
        <taxon>Parameciidae</taxon>
        <taxon>Paramecium</taxon>
    </lineage>
</organism>
<proteinExistence type="predicted"/>
<accession>A0A8S1R3L0</accession>
<keyword evidence="1" id="KW-0175">Coiled coil</keyword>
<dbReference type="EMBL" id="CAJJDN010000136">
    <property type="protein sequence ID" value="CAD8122105.1"/>
    <property type="molecule type" value="Genomic_DNA"/>
</dbReference>
<sequence length="644" mass="76768">MDLQPENESKYISSNLLQNKEIQNQPPFSNIIIIPEEENSQSLQFQQTTIEQLVLNKIEALGKTIAQVQAIEILKKYTKQTRGLNVHLLTYEISEQKRNFKILEDYSLQNEQQEEFQQAKEEFKKYLKNFQDLLQNYEYNQLLENILQPPSLQSTIILQPDQQYLDALENYHYQSTINFHNSLQIDKTGQDLLQKIKIYKQELVRFLYFEFSEHDSKYLSTLLNYILILKSQNNHYALQLLNDFIRQIRSYDDKDKLMNQIQQIVEVFVELSEYFQEIYNCINDNYLNFDGSIELNAYQFEIIMLIQDSIIHRKRALYFILSQQTKFVMQQLKWIYKIGPSQPNLKQFKDLKKFISDNVNQQLFQELELIKQLFISTKLRLLMEMILQMNVLQDTDINLEYYNFQMLLYYDLDIIQQCIQQKEEDFQGNIHEPSFSEGQINFQQPLVLFSNICEQAAIDEIELKKKASNDILEELRIKIKESQQTLKKEVRSTKVIIKLSELLNQIFWFQKLDVKIFAILYPYFQELQTLGKTQVQYQQDIQNPDQIPNLYQLLIAFGQEGEKEIQFQNKVKELAMQYSEDQVADFTDLVKEIEEYEPKKQQIFLTNSKQYYSKNFKDNLLILAKAGSKSYEEATQYLISQVDP</sequence>
<evidence type="ECO:0000313" key="3">
    <source>
        <dbReference type="Proteomes" id="UP000692954"/>
    </source>
</evidence>
<comment type="caution">
    <text evidence="2">The sequence shown here is derived from an EMBL/GenBank/DDBJ whole genome shotgun (WGS) entry which is preliminary data.</text>
</comment>
<evidence type="ECO:0000256" key="1">
    <source>
        <dbReference type="SAM" id="Coils"/>
    </source>
</evidence>
<dbReference type="Proteomes" id="UP000692954">
    <property type="component" value="Unassembled WGS sequence"/>
</dbReference>
<dbReference type="AlphaFoldDB" id="A0A8S1R3L0"/>
<protein>
    <submittedName>
        <fullName evidence="2">Uncharacterized protein</fullName>
    </submittedName>
</protein>
<gene>
    <name evidence="2" type="ORF">PSON_ATCC_30995.1.T1360094</name>
</gene>
<name>A0A8S1R3L0_9CILI</name>
<reference evidence="2" key="1">
    <citation type="submission" date="2021-01" db="EMBL/GenBank/DDBJ databases">
        <authorList>
            <consortium name="Genoscope - CEA"/>
            <person name="William W."/>
        </authorList>
    </citation>
    <scope>NUCLEOTIDE SEQUENCE</scope>
</reference>
<keyword evidence="3" id="KW-1185">Reference proteome</keyword>
<evidence type="ECO:0000313" key="2">
    <source>
        <dbReference type="EMBL" id="CAD8122105.1"/>
    </source>
</evidence>
<feature type="coiled-coil region" evidence="1">
    <location>
        <begin position="109"/>
        <end position="136"/>
    </location>
</feature>
<feature type="coiled-coil region" evidence="1">
    <location>
        <begin position="458"/>
        <end position="492"/>
    </location>
</feature>